<protein>
    <submittedName>
        <fullName evidence="1">Uncharacterized protein</fullName>
    </submittedName>
</protein>
<organism evidence="1 2">
    <name type="scientific">Smallanthus sonchifolius</name>
    <dbReference type="NCBI Taxonomy" id="185202"/>
    <lineage>
        <taxon>Eukaryota</taxon>
        <taxon>Viridiplantae</taxon>
        <taxon>Streptophyta</taxon>
        <taxon>Embryophyta</taxon>
        <taxon>Tracheophyta</taxon>
        <taxon>Spermatophyta</taxon>
        <taxon>Magnoliopsida</taxon>
        <taxon>eudicotyledons</taxon>
        <taxon>Gunneridae</taxon>
        <taxon>Pentapetalae</taxon>
        <taxon>asterids</taxon>
        <taxon>campanulids</taxon>
        <taxon>Asterales</taxon>
        <taxon>Asteraceae</taxon>
        <taxon>Asteroideae</taxon>
        <taxon>Heliantheae alliance</taxon>
        <taxon>Millerieae</taxon>
        <taxon>Smallanthus</taxon>
    </lineage>
</organism>
<sequence length="208" mass="23149">MHYLQNRPQVQDPSLYFGNSSTSKSTGSGIALYSGNTNQDDENLNICGSSTCFTASRSSSFHQNSSRGPTYSSSTHQNAIAKIAEDHVALFSSCMLTYENFIGGKLTDPETIEEDFNQVDPDDMEDVDIQWIMAMILRRAKHFLGRSGRKFIGGHSNARSIFDKSKAKCYKCQNFGHFARECQKDKAPASSFTRPSPGNNQSYNNQNN</sequence>
<reference evidence="1 2" key="2">
    <citation type="journal article" date="2022" name="Mol. Ecol. Resour.">
        <title>The genomes of chicory, endive, great burdock and yacon provide insights into Asteraceae paleo-polyploidization history and plant inulin production.</title>
        <authorList>
            <person name="Fan W."/>
            <person name="Wang S."/>
            <person name="Wang H."/>
            <person name="Wang A."/>
            <person name="Jiang F."/>
            <person name="Liu H."/>
            <person name="Zhao H."/>
            <person name="Xu D."/>
            <person name="Zhang Y."/>
        </authorList>
    </citation>
    <scope>NUCLEOTIDE SEQUENCE [LARGE SCALE GENOMIC DNA]</scope>
    <source>
        <strain evidence="2">cv. Yunnan</strain>
        <tissue evidence="1">Leaves</tissue>
    </source>
</reference>
<name>A0ACB9FZN4_9ASTR</name>
<reference evidence="2" key="1">
    <citation type="journal article" date="2022" name="Mol. Ecol. Resour.">
        <title>The genomes of chicory, endive, great burdock and yacon provide insights into Asteraceae palaeo-polyploidization history and plant inulin production.</title>
        <authorList>
            <person name="Fan W."/>
            <person name="Wang S."/>
            <person name="Wang H."/>
            <person name="Wang A."/>
            <person name="Jiang F."/>
            <person name="Liu H."/>
            <person name="Zhao H."/>
            <person name="Xu D."/>
            <person name="Zhang Y."/>
        </authorList>
    </citation>
    <scope>NUCLEOTIDE SEQUENCE [LARGE SCALE GENOMIC DNA]</scope>
    <source>
        <strain evidence="2">cv. Yunnan</strain>
    </source>
</reference>
<proteinExistence type="predicted"/>
<dbReference type="Proteomes" id="UP001056120">
    <property type="component" value="Linkage Group LG15"/>
</dbReference>
<dbReference type="EMBL" id="CM042032">
    <property type="protein sequence ID" value="KAI3776261.1"/>
    <property type="molecule type" value="Genomic_DNA"/>
</dbReference>
<accession>A0ACB9FZN4</accession>
<evidence type="ECO:0000313" key="2">
    <source>
        <dbReference type="Proteomes" id="UP001056120"/>
    </source>
</evidence>
<keyword evidence="2" id="KW-1185">Reference proteome</keyword>
<gene>
    <name evidence="1" type="ORF">L1987_46035</name>
</gene>
<evidence type="ECO:0000313" key="1">
    <source>
        <dbReference type="EMBL" id="KAI3776261.1"/>
    </source>
</evidence>
<comment type="caution">
    <text evidence="1">The sequence shown here is derived from an EMBL/GenBank/DDBJ whole genome shotgun (WGS) entry which is preliminary data.</text>
</comment>